<dbReference type="Pfam" id="PF06984">
    <property type="entry name" value="MRP-L47"/>
    <property type="match status" value="1"/>
</dbReference>
<evidence type="ECO:0000313" key="8">
    <source>
        <dbReference type="WBParaSite" id="PgR017X_g064_t01"/>
    </source>
</evidence>
<dbReference type="InterPro" id="IPR010729">
    <property type="entry name" value="Ribosomal_uL29_mit"/>
</dbReference>
<dbReference type="WBParaSite" id="PgR017X_g064_t01">
    <property type="protein sequence ID" value="PgR017X_g064_t01"/>
    <property type="gene ID" value="PgR017X_g064"/>
</dbReference>
<accession>A0A915AVE0</accession>
<evidence type="ECO:0000256" key="6">
    <source>
        <dbReference type="ARBA" id="ARBA00035289"/>
    </source>
</evidence>
<dbReference type="GO" id="GO:0005762">
    <property type="term" value="C:mitochondrial large ribosomal subunit"/>
    <property type="evidence" value="ECO:0007669"/>
    <property type="project" value="TreeGrafter"/>
</dbReference>
<dbReference type="PANTHER" id="PTHR21183">
    <property type="entry name" value="RIBOSOMAL PROTEIN L47, MITOCHONDRIAL-RELATED"/>
    <property type="match status" value="1"/>
</dbReference>
<dbReference type="WBParaSite" id="PgR017X_g064_t02">
    <property type="protein sequence ID" value="PgR017X_g064_t02"/>
    <property type="gene ID" value="PgR017X_g064"/>
</dbReference>
<evidence type="ECO:0000313" key="9">
    <source>
        <dbReference type="WBParaSite" id="PgR017X_g064_t02"/>
    </source>
</evidence>
<dbReference type="GO" id="GO:0003735">
    <property type="term" value="F:structural constituent of ribosome"/>
    <property type="evidence" value="ECO:0007669"/>
    <property type="project" value="InterPro"/>
</dbReference>
<evidence type="ECO:0000256" key="1">
    <source>
        <dbReference type="ARBA" id="ARBA00004173"/>
    </source>
</evidence>
<dbReference type="WBParaSite" id="PgR017X_g064_t03">
    <property type="protein sequence ID" value="PgR017X_g064_t03"/>
    <property type="gene ID" value="PgR017X_g064"/>
</dbReference>
<dbReference type="Gene3D" id="6.10.330.20">
    <property type="match status" value="1"/>
</dbReference>
<protein>
    <recommendedName>
        <fullName evidence="6">Large ribosomal subunit protein uL29m</fullName>
    </recommendedName>
</protein>
<comment type="similarity">
    <text evidence="2">Belongs to the universal ribosomal protein uL29 family.</text>
</comment>
<comment type="subcellular location">
    <subcellularLocation>
        <location evidence="1">Mitochondrion</location>
    </subcellularLocation>
</comment>
<keyword evidence="5" id="KW-0687">Ribonucleoprotein</keyword>
<dbReference type="GO" id="GO:0032543">
    <property type="term" value="P:mitochondrial translation"/>
    <property type="evidence" value="ECO:0007669"/>
    <property type="project" value="TreeGrafter"/>
</dbReference>
<sequence length="256" mass="30000">RLGSRFHCSSLLFTYCSSLHQRRSLLFAAMFANVERPLMLISHWCSRAISTTLARQATATALRDFFDDEANFGKSELRPKKRPGRSWTADELRLKSNSDLHKLWYVLLKERNMLLTMEQAYSRRARYMPNPERLDRVAESMRNVEAVIHERNDAFFRLETGDGADPPLRTVTSFAGFTYKKPATEHYLPAEVTGTKEYEVPYLDDDAYMMQKLWNEKEHGKRKDSLDDQKRRSLLTEDKIRFKRSGPRLINKIEQL</sequence>
<organism evidence="7 8">
    <name type="scientific">Parascaris univalens</name>
    <name type="common">Nematode worm</name>
    <dbReference type="NCBI Taxonomy" id="6257"/>
    <lineage>
        <taxon>Eukaryota</taxon>
        <taxon>Metazoa</taxon>
        <taxon>Ecdysozoa</taxon>
        <taxon>Nematoda</taxon>
        <taxon>Chromadorea</taxon>
        <taxon>Rhabditida</taxon>
        <taxon>Spirurina</taxon>
        <taxon>Ascaridomorpha</taxon>
        <taxon>Ascaridoidea</taxon>
        <taxon>Ascarididae</taxon>
        <taxon>Parascaris</taxon>
    </lineage>
</organism>
<dbReference type="Proteomes" id="UP000887569">
    <property type="component" value="Unplaced"/>
</dbReference>
<reference evidence="8 9" key="1">
    <citation type="submission" date="2022-11" db="UniProtKB">
        <authorList>
            <consortium name="WormBaseParasite"/>
        </authorList>
    </citation>
    <scope>IDENTIFICATION</scope>
</reference>
<dbReference type="AlphaFoldDB" id="A0A915AVE0"/>
<evidence type="ECO:0000256" key="4">
    <source>
        <dbReference type="ARBA" id="ARBA00023128"/>
    </source>
</evidence>
<dbReference type="InterPro" id="IPR038340">
    <property type="entry name" value="MRP-L47_sf"/>
</dbReference>
<keyword evidence="7" id="KW-1185">Reference proteome</keyword>
<evidence type="ECO:0000256" key="5">
    <source>
        <dbReference type="ARBA" id="ARBA00023274"/>
    </source>
</evidence>
<evidence type="ECO:0000256" key="2">
    <source>
        <dbReference type="ARBA" id="ARBA00009254"/>
    </source>
</evidence>
<evidence type="ECO:0000313" key="7">
    <source>
        <dbReference type="Proteomes" id="UP000887569"/>
    </source>
</evidence>
<proteinExistence type="inferred from homology"/>
<keyword evidence="4" id="KW-0496">Mitochondrion</keyword>
<keyword evidence="3" id="KW-0689">Ribosomal protein</keyword>
<evidence type="ECO:0000256" key="3">
    <source>
        <dbReference type="ARBA" id="ARBA00022980"/>
    </source>
</evidence>
<name>A0A915AVE0_PARUN</name>
<dbReference type="PANTHER" id="PTHR21183:SF18">
    <property type="entry name" value="LARGE RIBOSOMAL SUBUNIT PROTEIN UL29M"/>
    <property type="match status" value="1"/>
</dbReference>